<accession>A0A401UI72</accession>
<evidence type="ECO:0000256" key="7">
    <source>
        <dbReference type="SAM" id="SignalP"/>
    </source>
</evidence>
<comment type="catalytic activity">
    <reaction evidence="1">
        <text>[protein]-peptidylproline (omega=180) = [protein]-peptidylproline (omega=0)</text>
        <dbReference type="Rhea" id="RHEA:16237"/>
        <dbReference type="Rhea" id="RHEA-COMP:10747"/>
        <dbReference type="Rhea" id="RHEA-COMP:10748"/>
        <dbReference type="ChEBI" id="CHEBI:83833"/>
        <dbReference type="ChEBI" id="CHEBI:83834"/>
        <dbReference type="EC" id="5.2.1.8"/>
    </reaction>
</comment>
<evidence type="ECO:0000313" key="9">
    <source>
        <dbReference type="EMBL" id="GCD09206.1"/>
    </source>
</evidence>
<reference evidence="9 10" key="1">
    <citation type="submission" date="2018-11" db="EMBL/GenBank/DDBJ databases">
        <title>Genome sequencing and assembly of Clostridium tagluense strain A121.</title>
        <authorList>
            <person name="Murakami T."/>
            <person name="Segawa T."/>
            <person name="Shcherbakova V.A."/>
            <person name="Mori H."/>
            <person name="Yoshimura Y."/>
        </authorList>
    </citation>
    <scope>NUCLEOTIDE SEQUENCE [LARGE SCALE GENOMIC DNA]</scope>
    <source>
        <strain evidence="9 10">A121</strain>
    </source>
</reference>
<sequence>MKNVKKLISAALITILATSLVGCNMIEKTPAGIAKSTVAKVYNVKITRGQVDEQVAAVIKQFETQYGANYKDNAEAMAKLTEQKQQVLEGLINEKIVNYKAEELKVMPTEAKLNEEVTKQLTEIKKSLETDVKYKEALKQANITEEQLKARIKPSIIQDALTAEVTKGVKTDEAKEKAYYNSNLTSYTEKPNRVHAAHVLLKTEAEALAVKKRLDAGEDFAKVAKEKSTDQSAKQNGGDLGFVAYNDPQMDKTFMAAASALGVGKISAPVNTQFGWHVIKTIAKEEFPVKKFEAVKAEVEKTLITKEKQAAWTAAMKKWTEEAKITKYEKNL</sequence>
<evidence type="ECO:0000313" key="10">
    <source>
        <dbReference type="Proteomes" id="UP000287872"/>
    </source>
</evidence>
<evidence type="ECO:0000259" key="8">
    <source>
        <dbReference type="PROSITE" id="PS50198"/>
    </source>
</evidence>
<feature type="chain" id="PRO_5038994521" description="peptidylprolyl isomerase" evidence="7">
    <location>
        <begin position="23"/>
        <end position="332"/>
    </location>
</feature>
<dbReference type="InterPro" id="IPR046357">
    <property type="entry name" value="PPIase_dom_sf"/>
</dbReference>
<keyword evidence="3 7" id="KW-0732">Signal</keyword>
<dbReference type="SUPFAM" id="SSF109998">
    <property type="entry name" value="Triger factor/SurA peptide-binding domain-like"/>
    <property type="match status" value="1"/>
</dbReference>
<feature type="domain" description="PpiC" evidence="8">
    <location>
        <begin position="191"/>
        <end position="283"/>
    </location>
</feature>
<dbReference type="PROSITE" id="PS50198">
    <property type="entry name" value="PPIC_PPIASE_2"/>
    <property type="match status" value="1"/>
</dbReference>
<dbReference type="OrthoDB" id="14196at2"/>
<evidence type="ECO:0000256" key="4">
    <source>
        <dbReference type="ARBA" id="ARBA00023110"/>
    </source>
</evidence>
<dbReference type="Gene3D" id="1.10.4030.10">
    <property type="entry name" value="Porin chaperone SurA, peptide-binding domain"/>
    <property type="match status" value="1"/>
</dbReference>
<dbReference type="InterPro" id="IPR027304">
    <property type="entry name" value="Trigger_fact/SurA_dom_sf"/>
</dbReference>
<evidence type="ECO:0000256" key="1">
    <source>
        <dbReference type="ARBA" id="ARBA00000971"/>
    </source>
</evidence>
<gene>
    <name evidence="9" type="primary">prsA_1</name>
    <name evidence="9" type="ORF">Ctaglu_08290</name>
</gene>
<dbReference type="Pfam" id="PF13624">
    <property type="entry name" value="SurA_N_3"/>
    <property type="match status" value="1"/>
</dbReference>
<name>A0A401UI72_9CLOT</name>
<organism evidence="9 10">
    <name type="scientific">Clostridium tagluense</name>
    <dbReference type="NCBI Taxonomy" id="360422"/>
    <lineage>
        <taxon>Bacteria</taxon>
        <taxon>Bacillati</taxon>
        <taxon>Bacillota</taxon>
        <taxon>Clostridia</taxon>
        <taxon>Eubacteriales</taxon>
        <taxon>Clostridiaceae</taxon>
        <taxon>Clostridium</taxon>
    </lineage>
</organism>
<dbReference type="Gene3D" id="3.10.50.40">
    <property type="match status" value="1"/>
</dbReference>
<dbReference type="PROSITE" id="PS51257">
    <property type="entry name" value="PROKAR_LIPOPROTEIN"/>
    <property type="match status" value="1"/>
</dbReference>
<proteinExistence type="predicted"/>
<dbReference type="SUPFAM" id="SSF54534">
    <property type="entry name" value="FKBP-like"/>
    <property type="match status" value="1"/>
</dbReference>
<dbReference type="NCBIfam" id="NF000809">
    <property type="entry name" value="PRK00059.1"/>
    <property type="match status" value="1"/>
</dbReference>
<dbReference type="RefSeq" id="WP_124998409.1">
    <property type="nucleotide sequence ID" value="NZ_BHYK01000004.1"/>
</dbReference>
<dbReference type="GO" id="GO:0003755">
    <property type="term" value="F:peptidyl-prolyl cis-trans isomerase activity"/>
    <property type="evidence" value="ECO:0007669"/>
    <property type="project" value="UniProtKB-KW"/>
</dbReference>
<keyword evidence="10" id="KW-1185">Reference proteome</keyword>
<evidence type="ECO:0000256" key="3">
    <source>
        <dbReference type="ARBA" id="ARBA00022729"/>
    </source>
</evidence>
<feature type="signal peptide" evidence="7">
    <location>
        <begin position="1"/>
        <end position="22"/>
    </location>
</feature>
<dbReference type="PANTHER" id="PTHR47245:SF1">
    <property type="entry name" value="FOLDASE PROTEIN PRSA"/>
    <property type="match status" value="1"/>
</dbReference>
<dbReference type="EMBL" id="BHYK01000004">
    <property type="protein sequence ID" value="GCD09206.1"/>
    <property type="molecule type" value="Genomic_DNA"/>
</dbReference>
<dbReference type="PANTHER" id="PTHR47245">
    <property type="entry name" value="PEPTIDYLPROLYL ISOMERASE"/>
    <property type="match status" value="1"/>
</dbReference>
<dbReference type="PROSITE" id="PS01096">
    <property type="entry name" value="PPIC_PPIASE_1"/>
    <property type="match status" value="1"/>
</dbReference>
<evidence type="ECO:0000256" key="5">
    <source>
        <dbReference type="ARBA" id="ARBA00023235"/>
    </source>
</evidence>
<dbReference type="Proteomes" id="UP000287872">
    <property type="component" value="Unassembled WGS sequence"/>
</dbReference>
<keyword evidence="4 6" id="KW-0697">Rotamase</keyword>
<dbReference type="Pfam" id="PF00639">
    <property type="entry name" value="Rotamase"/>
    <property type="match status" value="1"/>
</dbReference>
<comment type="caution">
    <text evidence="9">The sequence shown here is derived from an EMBL/GenBank/DDBJ whole genome shotgun (WGS) entry which is preliminary data.</text>
</comment>
<protein>
    <recommendedName>
        <fullName evidence="2">peptidylprolyl isomerase</fullName>
        <ecNumber evidence="2">5.2.1.8</ecNumber>
    </recommendedName>
</protein>
<dbReference type="AlphaFoldDB" id="A0A401UI72"/>
<dbReference type="EC" id="5.2.1.8" evidence="2"/>
<dbReference type="InterPro" id="IPR050245">
    <property type="entry name" value="PrsA_foldase"/>
</dbReference>
<dbReference type="InterPro" id="IPR000297">
    <property type="entry name" value="PPIase_PpiC"/>
</dbReference>
<dbReference type="InterPro" id="IPR023058">
    <property type="entry name" value="PPIase_PpiC_CS"/>
</dbReference>
<evidence type="ECO:0000256" key="6">
    <source>
        <dbReference type="PROSITE-ProRule" id="PRU00278"/>
    </source>
</evidence>
<evidence type="ECO:0000256" key="2">
    <source>
        <dbReference type="ARBA" id="ARBA00013194"/>
    </source>
</evidence>
<keyword evidence="5 6" id="KW-0413">Isomerase</keyword>